<sequence length="169" mass="18812">MDRPGPVSDRELRRKLTVRAHGQTLVLVKRPVESTEHVLQKALLWALYLPDYPGLRVEVPLPGSSRYKPDLLAFDGERPVIWCECGVVSVAKLDALLPRYRATHFVFSKWGFSPHALDAFAGMIEAALCGVRRTAPVEMIGFDADSAAFIGDGGEIAISKRDVVIRRWD</sequence>
<proteinExistence type="predicted"/>
<dbReference type="InterPro" id="IPR038590">
    <property type="entry name" value="YaeQ_sf"/>
</dbReference>
<name>A0A6J4H2Q6_9CHLR</name>
<dbReference type="AlphaFoldDB" id="A0A6J4H2Q6"/>
<gene>
    <name evidence="1" type="ORF">AVDCRST_MAG26-169</name>
</gene>
<dbReference type="Gene3D" id="3.10.640.10">
    <property type="entry name" value="Restriction endonuclease-like alpha-beta roll domain"/>
    <property type="match status" value="1"/>
</dbReference>
<reference evidence="1" key="1">
    <citation type="submission" date="2020-02" db="EMBL/GenBank/DDBJ databases">
        <authorList>
            <person name="Meier V. D."/>
        </authorList>
    </citation>
    <scope>NUCLEOTIDE SEQUENCE</scope>
    <source>
        <strain evidence="1">AVDCRST_MAG26</strain>
    </source>
</reference>
<evidence type="ECO:0000313" key="1">
    <source>
        <dbReference type="EMBL" id="CAA9212540.1"/>
    </source>
</evidence>
<dbReference type="EMBL" id="CADCTK010000041">
    <property type="protein sequence ID" value="CAA9212540.1"/>
    <property type="molecule type" value="Genomic_DNA"/>
</dbReference>
<protein>
    <submittedName>
        <fullName evidence="1">Uncharacterized protein</fullName>
    </submittedName>
</protein>
<organism evidence="1">
    <name type="scientific">uncultured Chloroflexia bacterium</name>
    <dbReference type="NCBI Taxonomy" id="1672391"/>
    <lineage>
        <taxon>Bacteria</taxon>
        <taxon>Bacillati</taxon>
        <taxon>Chloroflexota</taxon>
        <taxon>Chloroflexia</taxon>
        <taxon>environmental samples</taxon>
    </lineage>
</organism>
<accession>A0A6J4H2Q6</accession>